<name>A0ABV0XWC7_9TELE</name>
<protein>
    <submittedName>
        <fullName evidence="1">Uncharacterized protein</fullName>
    </submittedName>
</protein>
<keyword evidence="2" id="KW-1185">Reference proteome</keyword>
<sequence>MWKGVSTFARHCTYYTYFRYTHRPSPPSVPCRSRHTVVWLYVLGRFCKPRWSSCCHVDKCHHSRLAGKPGSLTGVRLQEAAELEVMSPGENERGRYISGLIIA</sequence>
<evidence type="ECO:0000313" key="2">
    <source>
        <dbReference type="Proteomes" id="UP001469553"/>
    </source>
</evidence>
<dbReference type="EMBL" id="JAHRIP010014304">
    <property type="protein sequence ID" value="MEQ2285692.1"/>
    <property type="molecule type" value="Genomic_DNA"/>
</dbReference>
<accession>A0ABV0XWC7</accession>
<reference evidence="1 2" key="1">
    <citation type="submission" date="2021-06" db="EMBL/GenBank/DDBJ databases">
        <authorList>
            <person name="Palmer J.M."/>
        </authorList>
    </citation>
    <scope>NUCLEOTIDE SEQUENCE [LARGE SCALE GENOMIC DNA]</scope>
    <source>
        <strain evidence="1 2">AS_MEX2019</strain>
        <tissue evidence="1">Muscle</tissue>
    </source>
</reference>
<organism evidence="1 2">
    <name type="scientific">Ameca splendens</name>
    <dbReference type="NCBI Taxonomy" id="208324"/>
    <lineage>
        <taxon>Eukaryota</taxon>
        <taxon>Metazoa</taxon>
        <taxon>Chordata</taxon>
        <taxon>Craniata</taxon>
        <taxon>Vertebrata</taxon>
        <taxon>Euteleostomi</taxon>
        <taxon>Actinopterygii</taxon>
        <taxon>Neopterygii</taxon>
        <taxon>Teleostei</taxon>
        <taxon>Neoteleostei</taxon>
        <taxon>Acanthomorphata</taxon>
        <taxon>Ovalentaria</taxon>
        <taxon>Atherinomorphae</taxon>
        <taxon>Cyprinodontiformes</taxon>
        <taxon>Goodeidae</taxon>
        <taxon>Ameca</taxon>
    </lineage>
</organism>
<gene>
    <name evidence="1" type="ORF">AMECASPLE_034508</name>
</gene>
<proteinExistence type="predicted"/>
<evidence type="ECO:0000313" key="1">
    <source>
        <dbReference type="EMBL" id="MEQ2285692.1"/>
    </source>
</evidence>
<comment type="caution">
    <text evidence="1">The sequence shown here is derived from an EMBL/GenBank/DDBJ whole genome shotgun (WGS) entry which is preliminary data.</text>
</comment>
<dbReference type="Proteomes" id="UP001469553">
    <property type="component" value="Unassembled WGS sequence"/>
</dbReference>